<dbReference type="AlphaFoldDB" id="A0A2U3L2T6"/>
<reference evidence="5" key="1">
    <citation type="submission" date="2018-02" db="EMBL/GenBank/DDBJ databases">
        <authorList>
            <person name="Hausmann B."/>
        </authorList>
    </citation>
    <scope>NUCLEOTIDE SEQUENCE [LARGE SCALE GENOMIC DNA]</scope>
    <source>
        <strain evidence="5">Peat soil MAG SbA1</strain>
    </source>
</reference>
<evidence type="ECO:0000256" key="1">
    <source>
        <dbReference type="ARBA" id="ARBA00001933"/>
    </source>
</evidence>
<proteinExistence type="predicted"/>
<protein>
    <recommendedName>
        <fullName evidence="3">Aminotransferase class V domain-containing protein</fullName>
    </recommendedName>
</protein>
<dbReference type="PROSITE" id="PS51318">
    <property type="entry name" value="TAT"/>
    <property type="match status" value="1"/>
</dbReference>
<dbReference type="InterPro" id="IPR006311">
    <property type="entry name" value="TAT_signal"/>
</dbReference>
<dbReference type="InterPro" id="IPR015421">
    <property type="entry name" value="PyrdxlP-dep_Trfase_major"/>
</dbReference>
<dbReference type="Pfam" id="PF00266">
    <property type="entry name" value="Aminotran_5"/>
    <property type="match status" value="1"/>
</dbReference>
<comment type="cofactor">
    <cofactor evidence="1">
        <name>pyridoxal 5'-phosphate</name>
        <dbReference type="ChEBI" id="CHEBI:597326"/>
    </cofactor>
</comment>
<evidence type="ECO:0000256" key="2">
    <source>
        <dbReference type="ARBA" id="ARBA00022898"/>
    </source>
</evidence>
<evidence type="ECO:0000313" key="4">
    <source>
        <dbReference type="EMBL" id="SPF46211.1"/>
    </source>
</evidence>
<dbReference type="PANTHER" id="PTHR32328">
    <property type="entry name" value="L-SERYL-TRNA(SEC) SELENIUM TRANSFERASE"/>
    <property type="match status" value="1"/>
</dbReference>
<dbReference type="Proteomes" id="UP000238701">
    <property type="component" value="Unassembled WGS sequence"/>
</dbReference>
<sequence>MVVRNTSRRSFVKLLAAAPLLGQIAVRDFYAQAATAVGRDPRQNVYTRLGVKTVINCRGTWTYLSGSLEFPEVREAQVEAAEHFVNMLELQRAVGRRLSELTGAESGIITSGAAGAMAAATAGCMAGADDKYIWQLPDVTGLKHEVIMVGGRSAFDSAIRLTGAQLVLVYSPEELANAINENTAMIYTTDLGDKLQKELSIAKEHRVPVLLDDAAGIPPIDNVKLYARMGIDLYCFSGGKGLCGPQCSGLLLGRKDLIEAALMNCSPREGAVCRPMKVGKEEVIGCLTALETWLKLDEKKLYAEWNSRLDRIRKLVETVPGVKTDTFIPDDGNRFPTLRIAWDQQGWHYSISDCVKELRGGDPVIEVLGADNPSLVTAVHEGNPNRKERKEPDHIELVSMTIKPGEEMIVGQRLRSILGSAQKKARA</sequence>
<name>A0A2U3L2T6_9BACT</name>
<dbReference type="InterPro" id="IPR015424">
    <property type="entry name" value="PyrdxlP-dep_Trfase"/>
</dbReference>
<evidence type="ECO:0000313" key="5">
    <source>
        <dbReference type="Proteomes" id="UP000238701"/>
    </source>
</evidence>
<dbReference type="Gene3D" id="3.40.640.10">
    <property type="entry name" value="Type I PLP-dependent aspartate aminotransferase-like (Major domain)"/>
    <property type="match status" value="1"/>
</dbReference>
<dbReference type="GO" id="GO:0004125">
    <property type="term" value="F:L-seryl-tRNA(Sec) selenium transferase activity"/>
    <property type="evidence" value="ECO:0007669"/>
    <property type="project" value="TreeGrafter"/>
</dbReference>
<keyword evidence="2" id="KW-0663">Pyridoxal phosphate</keyword>
<feature type="domain" description="Aminotransferase class V" evidence="3">
    <location>
        <begin position="174"/>
        <end position="261"/>
    </location>
</feature>
<dbReference type="PANTHER" id="PTHR32328:SF0">
    <property type="entry name" value="L-SERYL-TRNA(SEC) SELENIUM TRANSFERASE"/>
    <property type="match status" value="1"/>
</dbReference>
<dbReference type="OrthoDB" id="9787096at2"/>
<dbReference type="InterPro" id="IPR000192">
    <property type="entry name" value="Aminotrans_V_dom"/>
</dbReference>
<gene>
    <name evidence="4" type="ORF">SBA1_640019</name>
</gene>
<dbReference type="SUPFAM" id="SSF53383">
    <property type="entry name" value="PLP-dependent transferases"/>
    <property type="match status" value="1"/>
</dbReference>
<evidence type="ECO:0000259" key="3">
    <source>
        <dbReference type="Pfam" id="PF00266"/>
    </source>
</evidence>
<dbReference type="EMBL" id="OMOD01000160">
    <property type="protein sequence ID" value="SPF46211.1"/>
    <property type="molecule type" value="Genomic_DNA"/>
</dbReference>
<organism evidence="4 5">
    <name type="scientific">Candidatus Sulfotelmatobacter kueseliae</name>
    <dbReference type="NCBI Taxonomy" id="2042962"/>
    <lineage>
        <taxon>Bacteria</taxon>
        <taxon>Pseudomonadati</taxon>
        <taxon>Acidobacteriota</taxon>
        <taxon>Terriglobia</taxon>
        <taxon>Terriglobales</taxon>
        <taxon>Candidatus Korobacteraceae</taxon>
        <taxon>Candidatus Sulfotelmatobacter</taxon>
    </lineage>
</organism>
<accession>A0A2U3L2T6</accession>